<evidence type="ECO:0000313" key="1">
    <source>
        <dbReference type="EMBL" id="RZO26212.1"/>
    </source>
</evidence>
<dbReference type="Pfam" id="PF09839">
    <property type="entry name" value="DUF2066"/>
    <property type="match status" value="1"/>
</dbReference>
<accession>A0A520MYB0</accession>
<dbReference type="EMBL" id="SHBH01000016">
    <property type="protein sequence ID" value="RZO26212.1"/>
    <property type="molecule type" value="Genomic_DNA"/>
</dbReference>
<gene>
    <name evidence="1" type="ORF">EVA95_02400</name>
</gene>
<protein>
    <submittedName>
        <fullName evidence="1">DUF2066 domain-containing protein</fullName>
    </submittedName>
</protein>
<sequence length="340" mass="39372">MRYIKHTVFCLIIFSNTCFGKEFDKLFTIYTPIEDRSQIENSINKSFNTMIYRLSGKNSPTNIWKIINAGNSRKDFIKSYSVVNNNENNLLEVNFNKNLLISKFKELSIPFIGSSRPTILFLIKIDSGLKDPYYLSFQESDSDLEKNIKNYLTKASQSRGIFLELPELDLLDLNNLNNYEKIVNSKQFFGEKYLTDEIINIDISKTGINKWSVSGDIRLTSADQNFNEIFIKAFSEYTDESINLLLNDNLIDITKVSSVNISIENINSYQDYKKSKKIIEDLVGTRDINISKFNTNTIYYQLSIYGDLKSIIYEFKDTSLLSIVDVIYDTSTIQLKYKNE</sequence>
<dbReference type="AlphaFoldDB" id="A0A520MYB0"/>
<organism evidence="1 2">
    <name type="scientific">SAR86 cluster bacterium</name>
    <dbReference type="NCBI Taxonomy" id="2030880"/>
    <lineage>
        <taxon>Bacteria</taxon>
        <taxon>Pseudomonadati</taxon>
        <taxon>Pseudomonadota</taxon>
        <taxon>Gammaproteobacteria</taxon>
        <taxon>SAR86 cluster</taxon>
    </lineage>
</organism>
<evidence type="ECO:0000313" key="2">
    <source>
        <dbReference type="Proteomes" id="UP000319384"/>
    </source>
</evidence>
<proteinExistence type="predicted"/>
<dbReference type="Proteomes" id="UP000319384">
    <property type="component" value="Unassembled WGS sequence"/>
</dbReference>
<dbReference type="InterPro" id="IPR018642">
    <property type="entry name" value="DUF2066"/>
</dbReference>
<comment type="caution">
    <text evidence="1">The sequence shown here is derived from an EMBL/GenBank/DDBJ whole genome shotgun (WGS) entry which is preliminary data.</text>
</comment>
<reference evidence="1 2" key="1">
    <citation type="submission" date="2019-02" db="EMBL/GenBank/DDBJ databases">
        <title>Prokaryotic population dynamics and viral predation in marine succession experiment using metagenomics: the confinement effect.</title>
        <authorList>
            <person name="Haro-Moreno J.M."/>
            <person name="Rodriguez-Valera F."/>
            <person name="Lopez-Perez M."/>
        </authorList>
    </citation>
    <scope>NUCLEOTIDE SEQUENCE [LARGE SCALE GENOMIC DNA]</scope>
    <source>
        <strain evidence="1">MED-G162</strain>
    </source>
</reference>
<name>A0A520MYB0_9GAMM</name>